<reference evidence="5" key="2">
    <citation type="submission" date="2020-09" db="EMBL/GenBank/DDBJ databases">
        <authorList>
            <person name="Sun Q."/>
            <person name="Kim S."/>
        </authorList>
    </citation>
    <scope>NUCLEOTIDE SEQUENCE</scope>
    <source>
        <strain evidence="5">KCTC 42651</strain>
    </source>
</reference>
<dbReference type="InterPro" id="IPR027417">
    <property type="entry name" value="P-loop_NTPase"/>
</dbReference>
<evidence type="ECO:0000256" key="1">
    <source>
        <dbReference type="ARBA" id="ARBA00022448"/>
    </source>
</evidence>
<dbReference type="InterPro" id="IPR017871">
    <property type="entry name" value="ABC_transporter-like_CS"/>
</dbReference>
<gene>
    <name evidence="5" type="ORF">GCM10017083_14090</name>
</gene>
<dbReference type="InterPro" id="IPR003593">
    <property type="entry name" value="AAA+_ATPase"/>
</dbReference>
<evidence type="ECO:0000313" key="6">
    <source>
        <dbReference type="Proteomes" id="UP000630353"/>
    </source>
</evidence>
<proteinExistence type="predicted"/>
<dbReference type="GO" id="GO:0005524">
    <property type="term" value="F:ATP binding"/>
    <property type="evidence" value="ECO:0007669"/>
    <property type="project" value="UniProtKB-KW"/>
</dbReference>
<organism evidence="5 6">
    <name type="scientific">Thalassobaculum fulvum</name>
    <dbReference type="NCBI Taxonomy" id="1633335"/>
    <lineage>
        <taxon>Bacteria</taxon>
        <taxon>Pseudomonadati</taxon>
        <taxon>Pseudomonadota</taxon>
        <taxon>Alphaproteobacteria</taxon>
        <taxon>Rhodospirillales</taxon>
        <taxon>Thalassobaculaceae</taxon>
        <taxon>Thalassobaculum</taxon>
    </lineage>
</organism>
<keyword evidence="6" id="KW-1185">Reference proteome</keyword>
<dbReference type="Proteomes" id="UP000630353">
    <property type="component" value="Unassembled WGS sequence"/>
</dbReference>
<dbReference type="EMBL" id="BMZS01000003">
    <property type="protein sequence ID" value="GHD45725.1"/>
    <property type="molecule type" value="Genomic_DNA"/>
</dbReference>
<dbReference type="RefSeq" id="WP_189988247.1">
    <property type="nucleotide sequence ID" value="NZ_BMZS01000003.1"/>
</dbReference>
<dbReference type="GO" id="GO:0016887">
    <property type="term" value="F:ATP hydrolysis activity"/>
    <property type="evidence" value="ECO:0007669"/>
    <property type="project" value="InterPro"/>
</dbReference>
<evidence type="ECO:0000256" key="3">
    <source>
        <dbReference type="ARBA" id="ARBA00022840"/>
    </source>
</evidence>
<dbReference type="AlphaFoldDB" id="A0A918XQ52"/>
<name>A0A918XQ52_9PROT</name>
<comment type="caution">
    <text evidence="5">The sequence shown here is derived from an EMBL/GenBank/DDBJ whole genome shotgun (WGS) entry which is preliminary data.</text>
</comment>
<reference evidence="5" key="1">
    <citation type="journal article" date="2014" name="Int. J. Syst. Evol. Microbiol.">
        <title>Complete genome sequence of Corynebacterium casei LMG S-19264T (=DSM 44701T), isolated from a smear-ripened cheese.</title>
        <authorList>
            <consortium name="US DOE Joint Genome Institute (JGI-PGF)"/>
            <person name="Walter F."/>
            <person name="Albersmeier A."/>
            <person name="Kalinowski J."/>
            <person name="Ruckert C."/>
        </authorList>
    </citation>
    <scope>NUCLEOTIDE SEQUENCE</scope>
    <source>
        <strain evidence="5">KCTC 42651</strain>
    </source>
</reference>
<keyword evidence="3 5" id="KW-0067">ATP-binding</keyword>
<keyword evidence="2" id="KW-0547">Nucleotide-binding</keyword>
<evidence type="ECO:0000259" key="4">
    <source>
        <dbReference type="PROSITE" id="PS50893"/>
    </source>
</evidence>
<evidence type="ECO:0000313" key="5">
    <source>
        <dbReference type="EMBL" id="GHD45725.1"/>
    </source>
</evidence>
<dbReference type="SMART" id="SM00382">
    <property type="entry name" value="AAA"/>
    <property type="match status" value="1"/>
</dbReference>
<protein>
    <submittedName>
        <fullName evidence="5">ABC transporter ATP-binding protein</fullName>
    </submittedName>
</protein>
<dbReference type="Gene3D" id="3.40.50.300">
    <property type="entry name" value="P-loop containing nucleotide triphosphate hydrolases"/>
    <property type="match status" value="1"/>
</dbReference>
<accession>A0A918XQ52</accession>
<dbReference type="PROSITE" id="PS00211">
    <property type="entry name" value="ABC_TRANSPORTER_1"/>
    <property type="match status" value="1"/>
</dbReference>
<feature type="domain" description="ABC transporter" evidence="4">
    <location>
        <begin position="21"/>
        <end position="247"/>
    </location>
</feature>
<dbReference type="PROSITE" id="PS50893">
    <property type="entry name" value="ABC_TRANSPORTER_2"/>
    <property type="match status" value="1"/>
</dbReference>
<dbReference type="PANTHER" id="PTHR43423:SF1">
    <property type="entry name" value="ABC TRANSPORTER I FAMILY MEMBER 17"/>
    <property type="match status" value="1"/>
</dbReference>
<evidence type="ECO:0000256" key="2">
    <source>
        <dbReference type="ARBA" id="ARBA00022741"/>
    </source>
</evidence>
<dbReference type="Pfam" id="PF00005">
    <property type="entry name" value="ABC_tran"/>
    <property type="match status" value="1"/>
</dbReference>
<dbReference type="InterPro" id="IPR003439">
    <property type="entry name" value="ABC_transporter-like_ATP-bd"/>
</dbReference>
<sequence>MQLSPDRPARPAGTGGHVLPVRATGVTIRRGGRALLDGIDIGIEPGPLTVIMGPNGAGKSLLLRVLATLVRPDAGVVTWGGTMPDRGRAPQLGFVFQKPVMLRRSAIDNVRYALKAAGVPRGERDRRAAEALAAAGLERLAGSPARVLSGGEQQRLAIARALATGPEVLLLDEPTANLDPAATLAIETQVQAAHRAGTTVVFVTHDLGQARRLADDVAFVHHGRVAERTPAHRFFSAPSSEAATAFIEGRLIP</sequence>
<keyword evidence="1" id="KW-0813">Transport</keyword>
<dbReference type="PANTHER" id="PTHR43423">
    <property type="entry name" value="ABC TRANSPORTER I FAMILY MEMBER 17"/>
    <property type="match status" value="1"/>
</dbReference>
<dbReference type="SUPFAM" id="SSF52540">
    <property type="entry name" value="P-loop containing nucleoside triphosphate hydrolases"/>
    <property type="match status" value="1"/>
</dbReference>